<evidence type="ECO:0000313" key="3">
    <source>
        <dbReference type="EMBL" id="MDN3203003.1"/>
    </source>
</evidence>
<evidence type="ECO:0000313" key="4">
    <source>
        <dbReference type="Proteomes" id="UP001171916"/>
    </source>
</evidence>
<dbReference type="GO" id="GO:0008168">
    <property type="term" value="F:methyltransferase activity"/>
    <property type="evidence" value="ECO:0007669"/>
    <property type="project" value="UniProtKB-KW"/>
</dbReference>
<dbReference type="InterPro" id="IPR013217">
    <property type="entry name" value="Methyltransf_12"/>
</dbReference>
<keyword evidence="3" id="KW-0808">Transferase</keyword>
<feature type="domain" description="Methyltransferase type 12" evidence="2">
    <location>
        <begin position="91"/>
        <end position="186"/>
    </location>
</feature>
<evidence type="ECO:0000256" key="1">
    <source>
        <dbReference type="SAM" id="SignalP"/>
    </source>
</evidence>
<reference evidence="3" key="1">
    <citation type="submission" date="2023-06" db="EMBL/GenBank/DDBJ databases">
        <title>Robiginitalea aurantiacus sp. nov. and Algoriphagus sediminis sp. nov., isolated from coastal sediment.</title>
        <authorList>
            <person name="Zhou Z.Y."/>
            <person name="An J."/>
            <person name="Jia Y.W."/>
            <person name="Du Z.J."/>
        </authorList>
    </citation>
    <scope>NUCLEOTIDE SEQUENCE</scope>
    <source>
        <strain evidence="3">C2-7</strain>
    </source>
</reference>
<gene>
    <name evidence="3" type="ORF">QVH07_02525</name>
</gene>
<accession>A0ABT7Y906</accession>
<dbReference type="GO" id="GO:0032259">
    <property type="term" value="P:methylation"/>
    <property type="evidence" value="ECO:0007669"/>
    <property type="project" value="UniProtKB-KW"/>
</dbReference>
<dbReference type="EC" id="2.1.-.-" evidence="3"/>
<keyword evidence="3" id="KW-0489">Methyltransferase</keyword>
<dbReference type="Gene3D" id="3.40.50.150">
    <property type="entry name" value="Vaccinia Virus protein VP39"/>
    <property type="match status" value="1"/>
</dbReference>
<comment type="caution">
    <text evidence="3">The sequence shown here is derived from an EMBL/GenBank/DDBJ whole genome shotgun (WGS) entry which is preliminary data.</text>
</comment>
<dbReference type="RefSeq" id="WP_289998556.1">
    <property type="nucleotide sequence ID" value="NZ_JAUEPH010000001.1"/>
</dbReference>
<dbReference type="EMBL" id="JAUEPH010000001">
    <property type="protein sequence ID" value="MDN3203003.1"/>
    <property type="molecule type" value="Genomic_DNA"/>
</dbReference>
<feature type="chain" id="PRO_5045923603" evidence="1">
    <location>
        <begin position="25"/>
        <end position="245"/>
    </location>
</feature>
<evidence type="ECO:0000259" key="2">
    <source>
        <dbReference type="Pfam" id="PF08242"/>
    </source>
</evidence>
<sequence>MKKLTFLFVSYLTVLLGWSCEAQNANDENSPYTITNPTRDGTGKIYLGREISQIMGFAGKDWLERQNREQEESVSKAIENLPVDGNSVVADIGAGSGYYTFRVAPKVPDGKVYAVEIQDAAIDYLNQKANDLGFTNVETIKGSEKSPNLPEGAVDLAFMVDVYHELEYPVEMLANIRKALKPNGKLLLIEYRGEDPTIMIKPLHKMTAAQAKKEMKANGFKFVENGKFMKIQHFLVFEKDPKFEN</sequence>
<keyword evidence="4" id="KW-1185">Reference proteome</keyword>
<dbReference type="Proteomes" id="UP001171916">
    <property type="component" value="Unassembled WGS sequence"/>
</dbReference>
<dbReference type="PANTHER" id="PTHR43861">
    <property type="entry name" value="TRANS-ACONITATE 2-METHYLTRANSFERASE-RELATED"/>
    <property type="match status" value="1"/>
</dbReference>
<keyword evidence="1" id="KW-0732">Signal</keyword>
<organism evidence="3 4">
    <name type="scientific">Algoriphagus sediminis</name>
    <dbReference type="NCBI Taxonomy" id="3057113"/>
    <lineage>
        <taxon>Bacteria</taxon>
        <taxon>Pseudomonadati</taxon>
        <taxon>Bacteroidota</taxon>
        <taxon>Cytophagia</taxon>
        <taxon>Cytophagales</taxon>
        <taxon>Cyclobacteriaceae</taxon>
        <taxon>Algoriphagus</taxon>
    </lineage>
</organism>
<protein>
    <submittedName>
        <fullName evidence="3">Class I SAM-dependent methyltransferase</fullName>
        <ecNumber evidence="3">2.1.-.-</ecNumber>
    </submittedName>
</protein>
<feature type="signal peptide" evidence="1">
    <location>
        <begin position="1"/>
        <end position="24"/>
    </location>
</feature>
<name>A0ABT7Y906_9BACT</name>
<dbReference type="Pfam" id="PF08242">
    <property type="entry name" value="Methyltransf_12"/>
    <property type="match status" value="1"/>
</dbReference>
<dbReference type="InterPro" id="IPR029063">
    <property type="entry name" value="SAM-dependent_MTases_sf"/>
</dbReference>
<dbReference type="CDD" id="cd02440">
    <property type="entry name" value="AdoMet_MTases"/>
    <property type="match status" value="1"/>
</dbReference>
<dbReference type="SUPFAM" id="SSF53335">
    <property type="entry name" value="S-adenosyl-L-methionine-dependent methyltransferases"/>
    <property type="match status" value="1"/>
</dbReference>
<proteinExistence type="predicted"/>